<keyword evidence="1" id="KW-0812">Transmembrane</keyword>
<reference evidence="2 3" key="1">
    <citation type="submission" date="2019-03" db="EMBL/GenBank/DDBJ databases">
        <title>Genomic Encyclopedia of Type Strains, Phase IV (KMG-IV): sequencing the most valuable type-strain genomes for metagenomic binning, comparative biology and taxonomic classification.</title>
        <authorList>
            <person name="Goeker M."/>
        </authorList>
    </citation>
    <scope>NUCLEOTIDE SEQUENCE [LARGE SCALE GENOMIC DNA]</scope>
    <source>
        <strain evidence="2 3">DSM 25059</strain>
    </source>
</reference>
<dbReference type="EMBL" id="SNWD01000010">
    <property type="protein sequence ID" value="TDN80282.1"/>
    <property type="molecule type" value="Genomic_DNA"/>
</dbReference>
<evidence type="ECO:0000313" key="3">
    <source>
        <dbReference type="Proteomes" id="UP000295493"/>
    </source>
</evidence>
<protein>
    <submittedName>
        <fullName evidence="2">Putative iron-regulated membrane protein</fullName>
    </submittedName>
</protein>
<keyword evidence="1" id="KW-0472">Membrane</keyword>
<gene>
    <name evidence="2" type="ORF">EV664_11075</name>
</gene>
<feature type="transmembrane region" description="Helical" evidence="1">
    <location>
        <begin position="370"/>
        <end position="391"/>
    </location>
</feature>
<dbReference type="AlphaFoldDB" id="A0A4R6FG56"/>
<name>A0A4R6FG56_9SPHN</name>
<organism evidence="2 3">
    <name type="scientific">Stakelama pacifica</name>
    <dbReference type="NCBI Taxonomy" id="517720"/>
    <lineage>
        <taxon>Bacteria</taxon>
        <taxon>Pseudomonadati</taxon>
        <taxon>Pseudomonadota</taxon>
        <taxon>Alphaproteobacteria</taxon>
        <taxon>Sphingomonadales</taxon>
        <taxon>Sphingomonadaceae</taxon>
        <taxon>Stakelama</taxon>
    </lineage>
</organism>
<dbReference type="InterPro" id="IPR005625">
    <property type="entry name" value="PepSY-ass_TM"/>
</dbReference>
<feature type="transmembrane region" description="Helical" evidence="1">
    <location>
        <begin position="188"/>
        <end position="209"/>
    </location>
</feature>
<dbReference type="PANTHER" id="PTHR34219">
    <property type="entry name" value="IRON-REGULATED INNER MEMBRANE PROTEIN-RELATED"/>
    <property type="match status" value="1"/>
</dbReference>
<dbReference type="PANTHER" id="PTHR34219:SF3">
    <property type="entry name" value="BLL7967 PROTEIN"/>
    <property type="match status" value="1"/>
</dbReference>
<proteinExistence type="predicted"/>
<feature type="transmembrane region" description="Helical" evidence="1">
    <location>
        <begin position="135"/>
        <end position="158"/>
    </location>
</feature>
<comment type="caution">
    <text evidence="2">The sequence shown here is derived from an EMBL/GenBank/DDBJ whole genome shotgun (WGS) entry which is preliminary data.</text>
</comment>
<feature type="transmembrane region" description="Helical" evidence="1">
    <location>
        <begin position="336"/>
        <end position="358"/>
    </location>
</feature>
<feature type="transmembrane region" description="Helical" evidence="1">
    <location>
        <begin position="12"/>
        <end position="39"/>
    </location>
</feature>
<dbReference type="Proteomes" id="UP000295493">
    <property type="component" value="Unassembled WGS sequence"/>
</dbReference>
<evidence type="ECO:0000313" key="2">
    <source>
        <dbReference type="EMBL" id="TDN80282.1"/>
    </source>
</evidence>
<sequence length="438" mass="46568">MSIISKEAVRKGLSAHAVIGLLASALLYIVCVTGTLAVFHQETQRIEQPGAPEMTAIAPEAVQRAVANVLTSEPAGKPITHLYVQLPDGGLPRTAITTDNRSLNVAPDGSITGPQEKGWSEFVAELHYTLMLPQIWGLVTVGALGAMMLALTITGVIAHPRIFRDAFRLRARHGSGVGLADWHNRLSVWTLPFSIAIALTGALIGLAYLTNYGLSKQFYGGDALAAYAPIFGKEPELDDPSVKVPDVASALRGVAQRFPEVRPYFVVVHEPGSPEQHVQVIARVPHRLIYGESYNFDAHGRFLNKVGMSDGSLGQQAAASNYNLHFGNFAGLPGKIAYFVFGAALCAIIATGPLLWLGKRRRRGLVEPKLAASWDAVMWGVPALMLITFAARMAIGDGVPFTAIFWIGLAVILIGAVVRAGLGARGAGRGARGAGSSD</sequence>
<dbReference type="RefSeq" id="WP_162848861.1">
    <property type="nucleotide sequence ID" value="NZ_BMLU01000010.1"/>
</dbReference>
<keyword evidence="1" id="KW-1133">Transmembrane helix</keyword>
<accession>A0A4R6FG56</accession>
<keyword evidence="3" id="KW-1185">Reference proteome</keyword>
<feature type="transmembrane region" description="Helical" evidence="1">
    <location>
        <begin position="403"/>
        <end position="422"/>
    </location>
</feature>
<dbReference type="Pfam" id="PF03929">
    <property type="entry name" value="PepSY_TM"/>
    <property type="match status" value="1"/>
</dbReference>
<evidence type="ECO:0000256" key="1">
    <source>
        <dbReference type="SAM" id="Phobius"/>
    </source>
</evidence>